<name>A0A841FIL2_9ACTN</name>
<feature type="chain" id="PRO_5032294755" evidence="1">
    <location>
        <begin position="29"/>
        <end position="395"/>
    </location>
</feature>
<protein>
    <submittedName>
        <fullName evidence="2">Uncharacterized protein</fullName>
    </submittedName>
</protein>
<keyword evidence="3" id="KW-1185">Reference proteome</keyword>
<keyword evidence="1" id="KW-0732">Signal</keyword>
<dbReference type="EMBL" id="JACHGT010000008">
    <property type="protein sequence ID" value="MBB6036046.1"/>
    <property type="molecule type" value="Genomic_DNA"/>
</dbReference>
<evidence type="ECO:0000313" key="3">
    <source>
        <dbReference type="Proteomes" id="UP000548476"/>
    </source>
</evidence>
<dbReference type="RefSeq" id="WP_184788895.1">
    <property type="nucleotide sequence ID" value="NZ_BONT01000046.1"/>
</dbReference>
<proteinExistence type="predicted"/>
<evidence type="ECO:0000313" key="2">
    <source>
        <dbReference type="EMBL" id="MBB6036046.1"/>
    </source>
</evidence>
<feature type="signal peptide" evidence="1">
    <location>
        <begin position="1"/>
        <end position="28"/>
    </location>
</feature>
<reference evidence="2 3" key="1">
    <citation type="submission" date="2020-08" db="EMBL/GenBank/DDBJ databases">
        <title>Genomic Encyclopedia of Type Strains, Phase IV (KMG-IV): sequencing the most valuable type-strain genomes for metagenomic binning, comparative biology and taxonomic classification.</title>
        <authorList>
            <person name="Goeker M."/>
        </authorList>
    </citation>
    <scope>NUCLEOTIDE SEQUENCE [LARGE SCALE GENOMIC DNA]</scope>
    <source>
        <strain evidence="2 3">YIM 65646</strain>
    </source>
</reference>
<organism evidence="2 3">
    <name type="scientific">Phytomonospora endophytica</name>
    <dbReference type="NCBI Taxonomy" id="714109"/>
    <lineage>
        <taxon>Bacteria</taxon>
        <taxon>Bacillati</taxon>
        <taxon>Actinomycetota</taxon>
        <taxon>Actinomycetes</taxon>
        <taxon>Micromonosporales</taxon>
        <taxon>Micromonosporaceae</taxon>
        <taxon>Phytomonospora</taxon>
    </lineage>
</organism>
<accession>A0A841FIL2</accession>
<evidence type="ECO:0000256" key="1">
    <source>
        <dbReference type="SAM" id="SignalP"/>
    </source>
</evidence>
<dbReference type="AlphaFoldDB" id="A0A841FIL2"/>
<comment type="caution">
    <text evidence="2">The sequence shown here is derived from an EMBL/GenBank/DDBJ whole genome shotgun (WGS) entry which is preliminary data.</text>
</comment>
<gene>
    <name evidence="2" type="ORF">HNR73_003914</name>
</gene>
<dbReference type="Proteomes" id="UP000548476">
    <property type="component" value="Unassembled WGS sequence"/>
</dbReference>
<sequence length="395" mass="42395">MPSTSKRLLTLACALAAATALPAPAAAAAEIPRPLSWIQTDTPPSETPYSFGSVEAIADDDVWAAGGGRGTALAAHWDGTAWTTTPLPAELWYIDDIRARATDDVWALGTGPGGGHVMHWNGTAWADLPVPLPDPGEYGEVYMADLEPLANGDVWATGLVNREIKDERYSSGFTLHLTGGAWTLEELPIPDGATDVEYTGLAVTRSGTVYTTGVKYVPEPGTGWSTAEPWLQRRDAAQWTDLAFPALPGDLDPGHVGGVALDRRGRGFWIAGTAWTDDGTPRPYLRHYDGRGTWIDADLELDEGLGSDLAVSTAGDVLVVANRDPFGETGDVLIHFNGFFPIHYEAPENKDLATYLTADYIPRTDRLWLVGSTRQPSGREGTGLAAWSEVPGRSW</sequence>